<proteinExistence type="predicted"/>
<gene>
    <name evidence="2" type="ORF">GNI_154400</name>
</gene>
<comment type="caution">
    <text evidence="2">The sequence shown here is derived from an EMBL/GenBank/DDBJ whole genome shotgun (WGS) entry which is preliminary data.</text>
</comment>
<feature type="region of interest" description="Disordered" evidence="1">
    <location>
        <begin position="174"/>
        <end position="199"/>
    </location>
</feature>
<evidence type="ECO:0000313" key="3">
    <source>
        <dbReference type="Proteomes" id="UP000019763"/>
    </source>
</evidence>
<protein>
    <submittedName>
        <fullName evidence="2">Uncharacterized protein</fullName>
    </submittedName>
</protein>
<dbReference type="EMBL" id="AFNH02001153">
    <property type="protein sequence ID" value="EZG43998.1"/>
    <property type="molecule type" value="Genomic_DNA"/>
</dbReference>
<dbReference type="Proteomes" id="UP000019763">
    <property type="component" value="Unassembled WGS sequence"/>
</dbReference>
<name>A0A023B079_GRENI</name>
<accession>A0A023B079</accession>
<sequence>MVLAPYDSGTLFCGNKQNVSTIDFCRNFGRPWCELFSQAWNISQRLGFEECGVICHTPQETRCAIATRLLERFPLQDLNTWIPNLPRADRGDVPTLLREEQIQPIFAAFIRDPDCSGSVSPWRELDRLGRCFCDRANIICDVHHESLTTGATASDMATYVPYSFAIYPEEDYPEQDHQVGNCDPPTCPPPSPPMWNKAP</sequence>
<keyword evidence="3" id="KW-1185">Reference proteome</keyword>
<organism evidence="2 3">
    <name type="scientific">Gregarina niphandrodes</name>
    <name type="common">Septate eugregarine</name>
    <dbReference type="NCBI Taxonomy" id="110365"/>
    <lineage>
        <taxon>Eukaryota</taxon>
        <taxon>Sar</taxon>
        <taxon>Alveolata</taxon>
        <taxon>Apicomplexa</taxon>
        <taxon>Conoidasida</taxon>
        <taxon>Gregarinasina</taxon>
        <taxon>Eugregarinorida</taxon>
        <taxon>Gregarinidae</taxon>
        <taxon>Gregarina</taxon>
    </lineage>
</organism>
<evidence type="ECO:0000313" key="2">
    <source>
        <dbReference type="EMBL" id="EZG43998.1"/>
    </source>
</evidence>
<dbReference type="RefSeq" id="XP_011132851.1">
    <property type="nucleotide sequence ID" value="XM_011134549.1"/>
</dbReference>
<dbReference type="GeneID" id="22915344"/>
<dbReference type="VEuPathDB" id="CryptoDB:GNI_154400"/>
<reference evidence="2" key="1">
    <citation type="submission" date="2013-12" db="EMBL/GenBank/DDBJ databases">
        <authorList>
            <person name="Omoto C.K."/>
            <person name="Sibley D."/>
            <person name="Venepally P."/>
            <person name="Hadjithomas M."/>
            <person name="Karamycheva S."/>
            <person name="Brunk B."/>
            <person name="Roos D."/>
            <person name="Caler E."/>
            <person name="Lorenzi H."/>
        </authorList>
    </citation>
    <scope>NUCLEOTIDE SEQUENCE</scope>
</reference>
<dbReference type="AlphaFoldDB" id="A0A023B079"/>
<evidence type="ECO:0000256" key="1">
    <source>
        <dbReference type="SAM" id="MobiDB-lite"/>
    </source>
</evidence>